<dbReference type="Gene3D" id="3.30.1540.10">
    <property type="entry name" value="formyl-coa transferase, domain 3"/>
    <property type="match status" value="1"/>
</dbReference>
<protein>
    <submittedName>
        <fullName evidence="2">Formyl-CoA transferase</fullName>
        <ecNumber evidence="2">2.8.3.16</ecNumber>
    </submittedName>
</protein>
<evidence type="ECO:0000313" key="2">
    <source>
        <dbReference type="EMBL" id="MBB3928858.1"/>
    </source>
</evidence>
<accession>A0A7W6FSB1</accession>
<dbReference type="Proteomes" id="UP000571950">
    <property type="component" value="Unassembled WGS sequence"/>
</dbReference>
<dbReference type="AlphaFoldDB" id="A0A7W6FSB1"/>
<dbReference type="EMBL" id="JACIDT010000039">
    <property type="protein sequence ID" value="MBB3928858.1"/>
    <property type="molecule type" value="Genomic_DNA"/>
</dbReference>
<dbReference type="PANTHER" id="PTHR48207">
    <property type="entry name" value="SUCCINATE--HYDROXYMETHYLGLUTARATE COA-TRANSFERASE"/>
    <property type="match status" value="1"/>
</dbReference>
<dbReference type="InterPro" id="IPR050483">
    <property type="entry name" value="CoA-transferase_III_domain"/>
</dbReference>
<keyword evidence="1 2" id="KW-0808">Transferase</keyword>
<dbReference type="Gene3D" id="3.40.50.10540">
    <property type="entry name" value="Crotonobetainyl-coa:carnitine coa-transferase, domain 1"/>
    <property type="match status" value="1"/>
</dbReference>
<evidence type="ECO:0000313" key="3">
    <source>
        <dbReference type="Proteomes" id="UP000571950"/>
    </source>
</evidence>
<dbReference type="GO" id="GO:0033608">
    <property type="term" value="F:formyl-CoA transferase activity"/>
    <property type="evidence" value="ECO:0007669"/>
    <property type="project" value="UniProtKB-EC"/>
</dbReference>
<dbReference type="PANTHER" id="PTHR48207:SF3">
    <property type="entry name" value="SUCCINATE--HYDROXYMETHYLGLUTARATE COA-TRANSFERASE"/>
    <property type="match status" value="1"/>
</dbReference>
<proteinExistence type="predicted"/>
<dbReference type="Pfam" id="PF02515">
    <property type="entry name" value="CoA_transf_3"/>
    <property type="match status" value="1"/>
</dbReference>
<comment type="caution">
    <text evidence="2">The sequence shown here is derived from an EMBL/GenBank/DDBJ whole genome shotgun (WGS) entry which is preliminary data.</text>
</comment>
<reference evidence="2 3" key="1">
    <citation type="submission" date="2020-08" db="EMBL/GenBank/DDBJ databases">
        <title>Genomic Encyclopedia of Type Strains, Phase IV (KMG-IV): sequencing the most valuable type-strain genomes for metagenomic binning, comparative biology and taxonomic classification.</title>
        <authorList>
            <person name="Goeker M."/>
        </authorList>
    </citation>
    <scope>NUCLEOTIDE SEQUENCE [LARGE SCALE GENOMIC DNA]</scope>
    <source>
        <strain evidence="2 3">DSM 26189</strain>
    </source>
</reference>
<evidence type="ECO:0000256" key="1">
    <source>
        <dbReference type="ARBA" id="ARBA00022679"/>
    </source>
</evidence>
<dbReference type="RefSeq" id="WP_188074021.1">
    <property type="nucleotide sequence ID" value="NZ_BSPS01000127.1"/>
</dbReference>
<dbReference type="InterPro" id="IPR023606">
    <property type="entry name" value="CoA-Trfase_III_dom_1_sf"/>
</dbReference>
<keyword evidence="3" id="KW-1185">Reference proteome</keyword>
<gene>
    <name evidence="2" type="ORF">GGR43_004603</name>
</gene>
<dbReference type="InterPro" id="IPR003673">
    <property type="entry name" value="CoA-Trfase_fam_III"/>
</dbReference>
<name>A0A7W6FSB1_9SPHN</name>
<dbReference type="InterPro" id="IPR044855">
    <property type="entry name" value="CoA-Trfase_III_dom3_sf"/>
</dbReference>
<dbReference type="SUPFAM" id="SSF89796">
    <property type="entry name" value="CoA-transferase family III (CaiB/BaiF)"/>
    <property type="match status" value="1"/>
</dbReference>
<organism evidence="2 3">
    <name type="scientific">Sphingobium jiangsuense</name>
    <dbReference type="NCBI Taxonomy" id="870476"/>
    <lineage>
        <taxon>Bacteria</taxon>
        <taxon>Pseudomonadati</taxon>
        <taxon>Pseudomonadota</taxon>
        <taxon>Alphaproteobacteria</taxon>
        <taxon>Sphingomonadales</taxon>
        <taxon>Sphingomonadaceae</taxon>
        <taxon>Sphingobium</taxon>
    </lineage>
</organism>
<dbReference type="EC" id="2.8.3.16" evidence="2"/>
<sequence length="404" mass="43951">MSKEIPVDSPLKGVRVLEIAQFIAGPFAGQQLADYGAEVIKIERPGGGDPFRTYVGGRNVPNYGCNFRAFNRNKKSVALDLGSPEAREIIKKIAAETDVVLENFRPGVMDRLGIGYEALKEINPGIIYCAVAGFSADGPFRNRPAFDTVGQALSGILYLFTDHENPVLRGPTVSDQVTGMQAATAILAKLRAKEVTGEGGRIDITMVDASVSFIPDFYAGYTDAQIVPTWDSRGATSQACIMTCADGKLIAVQLGALEKAFFALIELLGCPQLATDPRFAKQADRRANWGEFINVMRPYFAARPLAHWMEGFAEKGVPYAEILTIPEVYESPEVVHGKLFETREHPIAGPVTMVRRSARLSGSRGPAQNFPPLLGEHSQEILSRIGYTNEEISNLSEQGIVINS</sequence>